<gene>
    <name evidence="2" type="ORF">HF690_08100</name>
</gene>
<name>A0A846ZN77_9GAMM</name>
<evidence type="ECO:0000313" key="3">
    <source>
        <dbReference type="Proteomes" id="UP000541636"/>
    </source>
</evidence>
<dbReference type="Proteomes" id="UP000541636">
    <property type="component" value="Unassembled WGS sequence"/>
</dbReference>
<accession>A0A846ZN77</accession>
<feature type="region of interest" description="Disordered" evidence="1">
    <location>
        <begin position="83"/>
        <end position="102"/>
    </location>
</feature>
<protein>
    <submittedName>
        <fullName evidence="2">Uncharacterized protein</fullName>
    </submittedName>
</protein>
<dbReference type="RefSeq" id="WP_168609096.1">
    <property type="nucleotide sequence ID" value="NZ_JAAZQD010000003.1"/>
</dbReference>
<dbReference type="AlphaFoldDB" id="A0A846ZN77"/>
<keyword evidence="3" id="KW-1185">Reference proteome</keyword>
<comment type="caution">
    <text evidence="2">The sequence shown here is derived from an EMBL/GenBank/DDBJ whole genome shotgun (WGS) entry which is preliminary data.</text>
</comment>
<evidence type="ECO:0000256" key="1">
    <source>
        <dbReference type="SAM" id="MobiDB-lite"/>
    </source>
</evidence>
<sequence length="102" mass="11241">MHMSTPEILLALRAPDSGWLGVLATVLDEANQDPRFDATQREILCQLLDQARMPREIGDAARHRAAVFETEIIRDCQAAKESAARTSAPERPKLTLVGKMAS</sequence>
<organism evidence="2 3">
    <name type="scientific">Oleiagrimonas citrea</name>
    <dbReference type="NCBI Taxonomy" id="1665687"/>
    <lineage>
        <taxon>Bacteria</taxon>
        <taxon>Pseudomonadati</taxon>
        <taxon>Pseudomonadota</taxon>
        <taxon>Gammaproteobacteria</taxon>
        <taxon>Lysobacterales</taxon>
        <taxon>Rhodanobacteraceae</taxon>
        <taxon>Oleiagrimonas</taxon>
    </lineage>
</organism>
<proteinExistence type="predicted"/>
<dbReference type="EMBL" id="JAAZQD010000003">
    <property type="protein sequence ID" value="NKZ38921.1"/>
    <property type="molecule type" value="Genomic_DNA"/>
</dbReference>
<evidence type="ECO:0000313" key="2">
    <source>
        <dbReference type="EMBL" id="NKZ38921.1"/>
    </source>
</evidence>
<reference evidence="2 3" key="1">
    <citation type="journal article" date="2017" name="Int. J. Syst. Evol. Microbiol.">
        <title>Oleiagrimonas citrea sp. nov., a marine bacterium isolated from tidal flat sediment and emended description of the genus Oleiagrimonas Fang et al. 2015 and Oleiagrimonas soli.</title>
        <authorList>
            <person name="Yang S.H."/>
            <person name="Seo H.S."/>
            <person name="Seong C.N."/>
            <person name="Kwon K.K."/>
        </authorList>
    </citation>
    <scope>NUCLEOTIDE SEQUENCE [LARGE SCALE GENOMIC DNA]</scope>
    <source>
        <strain evidence="2 3">MEBiC09124</strain>
    </source>
</reference>